<reference evidence="18" key="1">
    <citation type="submission" date="2023-01" db="EMBL/GenBank/DDBJ databases">
        <title>The growth and conidiation of Purpureocillium lavendulum are regulated by nitrogen source and histone H3K14 acetylation.</title>
        <authorList>
            <person name="Tang P."/>
            <person name="Han J."/>
            <person name="Zhang C."/>
            <person name="Tang P."/>
            <person name="Qi F."/>
            <person name="Zhang K."/>
            <person name="Liang L."/>
        </authorList>
    </citation>
    <scope>NUCLEOTIDE SEQUENCE</scope>
    <source>
        <strain evidence="18">YMF1.00683</strain>
    </source>
</reference>
<feature type="domain" description="LysM" evidence="16">
    <location>
        <begin position="293"/>
        <end position="338"/>
    </location>
</feature>
<proteinExistence type="inferred from homology"/>
<gene>
    <name evidence="18" type="ORF">O9K51_09936</name>
</gene>
<dbReference type="PROSITE" id="PS01095">
    <property type="entry name" value="GH18_1"/>
    <property type="match status" value="1"/>
</dbReference>
<dbReference type="Gene3D" id="3.30.60.10">
    <property type="entry name" value="Endochitinase-like"/>
    <property type="match status" value="1"/>
</dbReference>
<keyword evidence="8" id="KW-0146">Chitin degradation</keyword>
<evidence type="ECO:0000256" key="8">
    <source>
        <dbReference type="ARBA" id="ARBA00023024"/>
    </source>
</evidence>
<evidence type="ECO:0000259" key="17">
    <source>
        <dbReference type="PROSITE" id="PS51910"/>
    </source>
</evidence>
<dbReference type="Pfam" id="PF00704">
    <property type="entry name" value="Glyco_hydro_18"/>
    <property type="match status" value="1"/>
</dbReference>
<dbReference type="CDD" id="cd00035">
    <property type="entry name" value="ChtBD1"/>
    <property type="match status" value="1"/>
</dbReference>
<comment type="catalytic activity">
    <reaction evidence="1">
        <text>Random endo-hydrolysis of N-acetyl-beta-D-glucosaminide (1-&gt;4)-beta-linkages in chitin and chitodextrins.</text>
        <dbReference type="EC" id="3.2.1.14"/>
    </reaction>
</comment>
<keyword evidence="5" id="KW-0964">Secreted</keyword>
<dbReference type="Gene3D" id="3.20.20.80">
    <property type="entry name" value="Glycosidases"/>
    <property type="match status" value="1"/>
</dbReference>
<dbReference type="Gene3D" id="3.10.350.10">
    <property type="entry name" value="LysM domain"/>
    <property type="match status" value="2"/>
</dbReference>
<evidence type="ECO:0000256" key="13">
    <source>
        <dbReference type="ARBA" id="ARBA00044955"/>
    </source>
</evidence>
<dbReference type="SMART" id="SM00257">
    <property type="entry name" value="LysM"/>
    <property type="match status" value="2"/>
</dbReference>
<dbReference type="InterPro" id="IPR029070">
    <property type="entry name" value="Chitinase_insertion_sf"/>
</dbReference>
<comment type="similarity">
    <text evidence="13">Belongs to the secreted LysM effector family.</text>
</comment>
<evidence type="ECO:0000256" key="2">
    <source>
        <dbReference type="ARBA" id="ARBA00004613"/>
    </source>
</evidence>
<dbReference type="InterPro" id="IPR011583">
    <property type="entry name" value="Chitinase_II/V-like_cat"/>
</dbReference>
<dbReference type="SMART" id="SM00636">
    <property type="entry name" value="Glyco_18"/>
    <property type="match status" value="1"/>
</dbReference>
<feature type="domain" description="GH18" evidence="17">
    <location>
        <begin position="500"/>
        <end position="860"/>
    </location>
</feature>
<dbReference type="CDD" id="cd00118">
    <property type="entry name" value="LysM"/>
    <property type="match status" value="1"/>
</dbReference>
<feature type="domain" description="LysM" evidence="16">
    <location>
        <begin position="357"/>
        <end position="405"/>
    </location>
</feature>
<dbReference type="Pfam" id="PF01476">
    <property type="entry name" value="LysM"/>
    <property type="match status" value="2"/>
</dbReference>
<organism evidence="18 19">
    <name type="scientific">Purpureocillium lavendulum</name>
    <dbReference type="NCBI Taxonomy" id="1247861"/>
    <lineage>
        <taxon>Eukaryota</taxon>
        <taxon>Fungi</taxon>
        <taxon>Dikarya</taxon>
        <taxon>Ascomycota</taxon>
        <taxon>Pezizomycotina</taxon>
        <taxon>Sordariomycetes</taxon>
        <taxon>Hypocreomycetidae</taxon>
        <taxon>Hypocreales</taxon>
        <taxon>Ophiocordycipitaceae</taxon>
        <taxon>Purpureocillium</taxon>
    </lineage>
</organism>
<protein>
    <recommendedName>
        <fullName evidence="4">chitinase</fullName>
        <ecNumber evidence="4">3.2.1.14</ecNumber>
    </recommendedName>
</protein>
<dbReference type="SUPFAM" id="SSF54106">
    <property type="entry name" value="LysM domain"/>
    <property type="match status" value="2"/>
</dbReference>
<dbReference type="PROSITE" id="PS51910">
    <property type="entry name" value="GH18_2"/>
    <property type="match status" value="1"/>
</dbReference>
<dbReference type="EMBL" id="JAQHRD010000012">
    <property type="protein sequence ID" value="KAJ6437380.1"/>
    <property type="molecule type" value="Genomic_DNA"/>
</dbReference>
<name>A0AB34FDP2_9HYPO</name>
<dbReference type="PANTHER" id="PTHR47700">
    <property type="entry name" value="V CHITINASE, PUTATIVE (AFU_ORTHOLOGUE AFUA_6G13720)-RELATED"/>
    <property type="match status" value="1"/>
</dbReference>
<accession>A0AB34FDP2</accession>
<evidence type="ECO:0000313" key="19">
    <source>
        <dbReference type="Proteomes" id="UP001163105"/>
    </source>
</evidence>
<dbReference type="InterPro" id="IPR036861">
    <property type="entry name" value="Endochitinase-like_sf"/>
</dbReference>
<evidence type="ECO:0000256" key="14">
    <source>
        <dbReference type="RuleBase" id="RU000489"/>
    </source>
</evidence>
<dbReference type="Proteomes" id="UP001163105">
    <property type="component" value="Unassembled WGS sequence"/>
</dbReference>
<keyword evidence="12" id="KW-0624">Polysaccharide degradation</keyword>
<dbReference type="GO" id="GO:0008843">
    <property type="term" value="F:endochitinase activity"/>
    <property type="evidence" value="ECO:0007669"/>
    <property type="project" value="UniProtKB-EC"/>
</dbReference>
<evidence type="ECO:0000256" key="6">
    <source>
        <dbReference type="ARBA" id="ARBA00022669"/>
    </source>
</evidence>
<dbReference type="InterPro" id="IPR053214">
    <property type="entry name" value="LysM12-like"/>
</dbReference>
<evidence type="ECO:0000256" key="10">
    <source>
        <dbReference type="ARBA" id="ARBA00023277"/>
    </source>
</evidence>
<dbReference type="Gene3D" id="3.10.50.10">
    <property type="match status" value="1"/>
</dbReference>
<dbReference type="PROSITE" id="PS51782">
    <property type="entry name" value="LYSM"/>
    <property type="match status" value="2"/>
</dbReference>
<evidence type="ECO:0000256" key="7">
    <source>
        <dbReference type="ARBA" id="ARBA00022801"/>
    </source>
</evidence>
<dbReference type="CDD" id="cd02878">
    <property type="entry name" value="GH18_zymocin_alpha"/>
    <property type="match status" value="1"/>
</dbReference>
<keyword evidence="9" id="KW-0843">Virulence</keyword>
<dbReference type="InterPro" id="IPR001223">
    <property type="entry name" value="Glyco_hydro18_cat"/>
</dbReference>
<evidence type="ECO:0000259" key="16">
    <source>
        <dbReference type="PROSITE" id="PS51782"/>
    </source>
</evidence>
<evidence type="ECO:0000256" key="12">
    <source>
        <dbReference type="ARBA" id="ARBA00023326"/>
    </source>
</evidence>
<keyword evidence="15" id="KW-0732">Signal</keyword>
<dbReference type="EC" id="3.2.1.14" evidence="4"/>
<dbReference type="AlphaFoldDB" id="A0AB34FDP2"/>
<dbReference type="SUPFAM" id="SSF57016">
    <property type="entry name" value="Plant lectins/antimicrobial peptides"/>
    <property type="match status" value="1"/>
</dbReference>
<keyword evidence="11 14" id="KW-0326">Glycosidase</keyword>
<comment type="subcellular location">
    <subcellularLocation>
        <location evidence="2">Secreted</location>
    </subcellularLocation>
</comment>
<keyword evidence="6" id="KW-0147">Chitin-binding</keyword>
<evidence type="ECO:0000256" key="9">
    <source>
        <dbReference type="ARBA" id="ARBA00023026"/>
    </source>
</evidence>
<dbReference type="SUPFAM" id="SSF54556">
    <property type="entry name" value="Chitinase insertion domain"/>
    <property type="match status" value="1"/>
</dbReference>
<dbReference type="GO" id="GO:0006032">
    <property type="term" value="P:chitin catabolic process"/>
    <property type="evidence" value="ECO:0007669"/>
    <property type="project" value="UniProtKB-KW"/>
</dbReference>
<evidence type="ECO:0000256" key="11">
    <source>
        <dbReference type="ARBA" id="ARBA00023295"/>
    </source>
</evidence>
<comment type="similarity">
    <text evidence="3">Belongs to the glycosyl hydrolase 18 family. Chitinase class V subfamily.</text>
</comment>
<evidence type="ECO:0000256" key="5">
    <source>
        <dbReference type="ARBA" id="ARBA00022525"/>
    </source>
</evidence>
<evidence type="ECO:0000256" key="15">
    <source>
        <dbReference type="SAM" id="SignalP"/>
    </source>
</evidence>
<dbReference type="PANTHER" id="PTHR47700:SF2">
    <property type="entry name" value="CHITINASE"/>
    <property type="match status" value="1"/>
</dbReference>
<comment type="caution">
    <text evidence="18">The sequence shown here is derived from an EMBL/GenBank/DDBJ whole genome shotgun (WGS) entry which is preliminary data.</text>
</comment>
<dbReference type="InterPro" id="IPR017853">
    <property type="entry name" value="GH"/>
</dbReference>
<evidence type="ECO:0000313" key="18">
    <source>
        <dbReference type="EMBL" id="KAJ6437380.1"/>
    </source>
</evidence>
<dbReference type="GO" id="GO:0000272">
    <property type="term" value="P:polysaccharide catabolic process"/>
    <property type="evidence" value="ECO:0007669"/>
    <property type="project" value="UniProtKB-KW"/>
</dbReference>
<sequence length="1240" mass="134418">MAMAAIVQAFALAALVSPSTASTFYSALSPCPLPCSVSGPDPANWTHYHDVGRLSFCDETTLFDLNLHNPVDDPESSVTIRACVADSGASKSRKRLAERELVARQKLSFNQSDEAGPGAKALTSSCGKAVEKKQKVQLVHWGTARGDSVADITASTAQLSRVLAESKECGDEVLFARSGNTIVGTYIGSTVSKSSAAKLVAKLGEQAKSAGARSAAQLCTSFGPTMFGVVADTTGDLAAVQRNLATWSNATCLTGFDKQSTWGDVAIGTIPLADVSVTPNGDGRSLDARATCKYTQVKAGDGCWALAKRCGISEKDLQKYNPKDKFCDNLLRDQYVCCSAGSLPDFSPQPGADGSCAAYQIKKDDTCATVAAAHRTDVKRIESVNDKTWGWAGCRRLMVGQKICLSKGEPPMPAEVPNAVCGPQKPGTKKPPKGTKLADLNPCPLNACCNVWGQCGITPDFCTPSPADTHAPGTAKPGTNGCVSHCGTDITNNKTGPAVSRQIAYFEAWNHNRKCLWMSPSNIPEYYKDVHYAFANITHDYKADVAQYKKMFDEFVKLKTKRRIVSFGGWSFSTEADTAPIFRVGVTDAQRQLFATNVVEFLKKYNLDGLDFDWEYPGAPDIPGIPPGDPGDGQRYLSFLKLVRKALPKDKSLSIAAPASYWYLKGFPIKDIAEVVDYIVYMTYDLHGQWDHGNKFVNEGCPNGNCLRSHVNTTETNYALAMITKAGVPTNKITVGLARYGRSFEMSKAGCTGPECTFTGPKSGAWAGQCTDTRGYISNWEIRQLIAKADNPGSGIKVKQMETKEGDDVVVFNDKQWVSWLGNNKFLERLFKFNNENWAGTVEWAADLNWNSYEGGNDNPDEGSWDEDDDDAEPVCDFSLTFDSLDALAKADHPNYCMGIYALATLSKDVDGALADYKDVNNGYDGLFGYYVKYIKNLIPVALDDFMSKGGSKYFDCSSNQYDGNKTHSCAEVAKALRDYTMFDMYYSLRDDKGFYKDLADSHGIIADWVKLGKVTQGSHCTPDSEQDGCEDLRRVYHGWPLKADKVEPPNPKDLVTEAGPNMDELKDKVDATWMDMMLGQWDGPANDAVQVLGIPVAMLKQAIESMREVKKIGETEKQEEQKNLIITIVSAVLAVVPFVGEGSAALAGMATLGRMIAFAGEIANGALTLYEVVDDPSSAPMAMFGMLLGAAPLPRTPGSFGKMGKLEAEISDSGKLAKMGDVIAKDSGLLKKIVNQCKK</sequence>
<evidence type="ECO:0000256" key="4">
    <source>
        <dbReference type="ARBA" id="ARBA00012729"/>
    </source>
</evidence>
<evidence type="ECO:0000256" key="1">
    <source>
        <dbReference type="ARBA" id="ARBA00000822"/>
    </source>
</evidence>
<keyword evidence="10" id="KW-0119">Carbohydrate metabolism</keyword>
<keyword evidence="19" id="KW-1185">Reference proteome</keyword>
<feature type="signal peptide" evidence="15">
    <location>
        <begin position="1"/>
        <end position="21"/>
    </location>
</feature>
<dbReference type="InterPro" id="IPR036779">
    <property type="entry name" value="LysM_dom_sf"/>
</dbReference>
<evidence type="ECO:0000256" key="3">
    <source>
        <dbReference type="ARBA" id="ARBA00008682"/>
    </source>
</evidence>
<dbReference type="GO" id="GO:0005576">
    <property type="term" value="C:extracellular region"/>
    <property type="evidence" value="ECO:0007669"/>
    <property type="project" value="UniProtKB-SubCell"/>
</dbReference>
<dbReference type="InterPro" id="IPR001579">
    <property type="entry name" value="Glyco_hydro_18_chit_AS"/>
</dbReference>
<dbReference type="InterPro" id="IPR018392">
    <property type="entry name" value="LysM"/>
</dbReference>
<keyword evidence="7 14" id="KW-0378">Hydrolase</keyword>
<dbReference type="GO" id="GO:0008061">
    <property type="term" value="F:chitin binding"/>
    <property type="evidence" value="ECO:0007669"/>
    <property type="project" value="UniProtKB-KW"/>
</dbReference>
<dbReference type="SUPFAM" id="SSF51445">
    <property type="entry name" value="(Trans)glycosidases"/>
    <property type="match status" value="1"/>
</dbReference>
<feature type="chain" id="PRO_5044324005" description="chitinase" evidence="15">
    <location>
        <begin position="22"/>
        <end position="1240"/>
    </location>
</feature>